<reference evidence="2 3" key="1">
    <citation type="submission" date="2018-10" db="EMBL/GenBank/DDBJ databases">
        <title>Genome sequencing of Arthrobacter oryzae TNB02.</title>
        <authorList>
            <person name="Cho Y.-J."/>
            <person name="Cho A."/>
            <person name="Kim O.-S."/>
        </authorList>
    </citation>
    <scope>NUCLEOTIDE SEQUENCE [LARGE SCALE GENOMIC DNA]</scope>
    <source>
        <strain evidence="2 3">TNB02</strain>
    </source>
</reference>
<feature type="domain" description="GmrSD restriction endonucleases N-terminal" evidence="1">
    <location>
        <begin position="10"/>
        <end position="255"/>
    </location>
</feature>
<evidence type="ECO:0000313" key="2">
    <source>
        <dbReference type="EMBL" id="RNL53892.1"/>
    </source>
</evidence>
<dbReference type="PANTHER" id="PTHR37292">
    <property type="entry name" value="VNG6097C"/>
    <property type="match status" value="1"/>
</dbReference>
<dbReference type="InterPro" id="IPR004919">
    <property type="entry name" value="GmrSD_N"/>
</dbReference>
<sequence>MGYLPPTTIADALRRIQKGELILPAIQREYVWRPSQVIGLFDSIMRGYPIGSFLSWKVNPETVKKFRFYGFLKDYNQFNARHNPMLDIAPGQAVTGMLDGQQRLTSLNIGLRGTYAYKNNRAWSNNPENYPLRRLYLNVLGEAEQNEAGLLYDFRFLTDGQLAAADPEESRYWFAVHRVYETDDLGDLWDLAGDAGLANDRSARNTLSQLWKAIHSAPGVHFYEETEQDVERVLDIFIRVNSAGTVLSYSDLLLSIATAQWKDRDARYAIHGLVDALNSTGQGFGFTQDVVLKSGLVLAGVGDIGFKVKNFTAENMATLDRNWDGISDSLKVAAGLLSDFGLSNATLTAGSVLIPIAYYVHRRGLTQKYRESVAGSADREVLRSWTLRSLIVQGVWGSGLDSLLRDLRKAIDDHGASGFPIVEIERRMAARGKSLAITAEQVEDILNLSYGAARTFAVLAMLFPHVNTRNIHHVDHVFPQALLSRSKLKQAGFGRDAADDLQSKRDQLPNLQLLEGLENISKSDTPPAMWASTSYKTPDAYEAYLDRYDLPRLPSDVTEFADFFAERRSALGRRIAAVLGGTSTVTSGIVGAHIDTSEPTLRASIEEELAESAYAE</sequence>
<dbReference type="OrthoDB" id="9787127at2"/>
<dbReference type="EMBL" id="RBED01000104">
    <property type="protein sequence ID" value="RNL53892.1"/>
    <property type="molecule type" value="Genomic_DNA"/>
</dbReference>
<dbReference type="Proteomes" id="UP000273807">
    <property type="component" value="Unassembled WGS sequence"/>
</dbReference>
<dbReference type="Pfam" id="PF03235">
    <property type="entry name" value="GmrSD_N"/>
    <property type="match status" value="1"/>
</dbReference>
<accession>A0A3N0BW15</accession>
<proteinExistence type="predicted"/>
<organism evidence="2 3">
    <name type="scientific">Arthrobacter oryzae</name>
    <dbReference type="NCBI Taxonomy" id="409290"/>
    <lineage>
        <taxon>Bacteria</taxon>
        <taxon>Bacillati</taxon>
        <taxon>Actinomycetota</taxon>
        <taxon>Actinomycetes</taxon>
        <taxon>Micrococcales</taxon>
        <taxon>Micrococcaceae</taxon>
        <taxon>Arthrobacter</taxon>
    </lineage>
</organism>
<keyword evidence="3" id="KW-1185">Reference proteome</keyword>
<name>A0A3N0BW15_9MICC</name>
<comment type="caution">
    <text evidence="2">The sequence shown here is derived from an EMBL/GenBank/DDBJ whole genome shotgun (WGS) entry which is preliminary data.</text>
</comment>
<dbReference type="PANTHER" id="PTHR37292:SF2">
    <property type="entry name" value="DUF262 DOMAIN-CONTAINING PROTEIN"/>
    <property type="match status" value="1"/>
</dbReference>
<evidence type="ECO:0000313" key="3">
    <source>
        <dbReference type="Proteomes" id="UP000273807"/>
    </source>
</evidence>
<gene>
    <name evidence="2" type="ORF">D7003_12280</name>
</gene>
<protein>
    <submittedName>
        <fullName evidence="2">DUF262 domain-containing protein</fullName>
    </submittedName>
</protein>
<evidence type="ECO:0000259" key="1">
    <source>
        <dbReference type="Pfam" id="PF03235"/>
    </source>
</evidence>
<dbReference type="AlphaFoldDB" id="A0A3N0BW15"/>